<evidence type="ECO:0000259" key="1">
    <source>
        <dbReference type="Pfam" id="PF14213"/>
    </source>
</evidence>
<protein>
    <recommendedName>
        <fullName evidence="1">DUF4325 domain-containing protein</fullName>
    </recommendedName>
</protein>
<dbReference type="Proteomes" id="UP000422764">
    <property type="component" value="Chromosome"/>
</dbReference>
<keyword evidence="3" id="KW-1185">Reference proteome</keyword>
<evidence type="ECO:0000313" key="3">
    <source>
        <dbReference type="Proteomes" id="UP000422764"/>
    </source>
</evidence>
<name>A0A6I6FEH3_9CLOT</name>
<dbReference type="InterPro" id="IPR025474">
    <property type="entry name" value="DUF4325"/>
</dbReference>
<evidence type="ECO:0000313" key="2">
    <source>
        <dbReference type="EMBL" id="QGU96275.1"/>
    </source>
</evidence>
<dbReference type="EMBL" id="CP046522">
    <property type="protein sequence ID" value="QGU96275.1"/>
    <property type="molecule type" value="Genomic_DNA"/>
</dbReference>
<accession>A0A6I6FEH3</accession>
<dbReference type="AlphaFoldDB" id="A0A6I6FEH3"/>
<feature type="domain" description="DUF4325" evidence="1">
    <location>
        <begin position="27"/>
        <end position="76"/>
    </location>
</feature>
<proteinExistence type="predicted"/>
<organism evidence="2 3">
    <name type="scientific">Clostridium bovifaecis</name>
    <dbReference type="NCBI Taxonomy" id="2184719"/>
    <lineage>
        <taxon>Bacteria</taxon>
        <taxon>Bacillati</taxon>
        <taxon>Bacillota</taxon>
        <taxon>Clostridia</taxon>
        <taxon>Eubacteriales</taxon>
        <taxon>Clostridiaceae</taxon>
        <taxon>Clostridium</taxon>
    </lineage>
</organism>
<reference evidence="2 3" key="1">
    <citation type="submission" date="2019-12" db="EMBL/GenBank/DDBJ databases">
        <title>Genome sequenceing of Clostridium bovifaecis.</title>
        <authorList>
            <person name="Yao Y."/>
        </authorList>
    </citation>
    <scope>NUCLEOTIDE SEQUENCE [LARGE SCALE GENOMIC DNA]</scope>
    <source>
        <strain evidence="2 3">BXX</strain>
    </source>
</reference>
<dbReference type="Pfam" id="PF14213">
    <property type="entry name" value="DUF4325"/>
    <property type="match status" value="1"/>
</dbReference>
<gene>
    <name evidence="2" type="ORF">GOM49_15290</name>
</gene>
<sequence length="90" mass="10073">MKEILVKEVLGVNISAEDAIILKEMMNIDLGNNIVLDFKDIKDVPVAFFSSLLTETICKKGRDYVSEHLVVQNLSDIQAFRRVLLGTSCC</sequence>